<keyword evidence="6" id="KW-0997">Cell inner membrane</keyword>
<dbReference type="Pfam" id="PF02706">
    <property type="entry name" value="Wzz"/>
    <property type="match status" value="1"/>
</dbReference>
<evidence type="ECO:0000256" key="15">
    <source>
        <dbReference type="ARBA" id="ARBA00051245"/>
    </source>
</evidence>
<keyword evidence="14" id="KW-0829">Tyrosine-protein kinase</keyword>
<organism evidence="21 22">
    <name type="scientific">Sphingomonas zeae</name>
    <dbReference type="NCBI Taxonomy" id="1646122"/>
    <lineage>
        <taxon>Bacteria</taxon>
        <taxon>Pseudomonadati</taxon>
        <taxon>Pseudomonadota</taxon>
        <taxon>Alphaproteobacteria</taxon>
        <taxon>Sphingomonadales</taxon>
        <taxon>Sphingomonadaceae</taxon>
        <taxon>Sphingomonas</taxon>
    </lineage>
</organism>
<dbReference type="SUPFAM" id="SSF52540">
    <property type="entry name" value="P-loop containing nucleoside triphosphate hydrolases"/>
    <property type="match status" value="1"/>
</dbReference>
<feature type="domain" description="AAA" evidence="19">
    <location>
        <begin position="545"/>
        <end position="669"/>
    </location>
</feature>
<accession>A0A7Y6B5S8</accession>
<keyword evidence="22" id="KW-1185">Reference proteome</keyword>
<evidence type="ECO:0000256" key="14">
    <source>
        <dbReference type="ARBA" id="ARBA00023137"/>
    </source>
</evidence>
<keyword evidence="7" id="KW-0808">Transferase</keyword>
<keyword evidence="13 17" id="KW-0472">Membrane</keyword>
<dbReference type="CDD" id="cd05387">
    <property type="entry name" value="BY-kinase"/>
    <property type="match status" value="1"/>
</dbReference>
<evidence type="ECO:0000259" key="18">
    <source>
        <dbReference type="Pfam" id="PF02706"/>
    </source>
</evidence>
<dbReference type="Gene3D" id="3.40.50.300">
    <property type="entry name" value="P-loop containing nucleotide triphosphate hydrolases"/>
    <property type="match status" value="1"/>
</dbReference>
<feature type="coiled-coil region" evidence="16">
    <location>
        <begin position="212"/>
        <end position="246"/>
    </location>
</feature>
<evidence type="ECO:0000256" key="1">
    <source>
        <dbReference type="ARBA" id="ARBA00004429"/>
    </source>
</evidence>
<dbReference type="InterPro" id="IPR003856">
    <property type="entry name" value="LPS_length_determ_N"/>
</dbReference>
<evidence type="ECO:0000313" key="21">
    <source>
        <dbReference type="EMBL" id="NUU47937.1"/>
    </source>
</evidence>
<evidence type="ECO:0000256" key="7">
    <source>
        <dbReference type="ARBA" id="ARBA00022679"/>
    </source>
</evidence>
<evidence type="ECO:0000256" key="12">
    <source>
        <dbReference type="ARBA" id="ARBA00022989"/>
    </source>
</evidence>
<evidence type="ECO:0000256" key="2">
    <source>
        <dbReference type="ARBA" id="ARBA00007316"/>
    </source>
</evidence>
<comment type="caution">
    <text evidence="21">The sequence shown here is derived from an EMBL/GenBank/DDBJ whole genome shotgun (WGS) entry which is preliminary data.</text>
</comment>
<dbReference type="InterPro" id="IPR005702">
    <property type="entry name" value="Wzc-like_C"/>
</dbReference>
<dbReference type="AlphaFoldDB" id="A0A7Y6B5S8"/>
<dbReference type="EC" id="2.7.10.2" evidence="4"/>
<proteinExistence type="inferred from homology"/>
<comment type="similarity">
    <text evidence="2">Belongs to the CpsD/CapB family.</text>
</comment>
<dbReference type="InterPro" id="IPR032807">
    <property type="entry name" value="GNVR"/>
</dbReference>
<evidence type="ECO:0000259" key="19">
    <source>
        <dbReference type="Pfam" id="PF13614"/>
    </source>
</evidence>
<keyword evidence="12 17" id="KW-1133">Transmembrane helix</keyword>
<evidence type="ECO:0000256" key="3">
    <source>
        <dbReference type="ARBA" id="ARBA00008883"/>
    </source>
</evidence>
<keyword evidence="5" id="KW-1003">Cell membrane</keyword>
<feature type="transmembrane region" description="Helical" evidence="17">
    <location>
        <begin position="44"/>
        <end position="64"/>
    </location>
</feature>
<keyword evidence="8 17" id="KW-0812">Transmembrane</keyword>
<keyword evidence="10 21" id="KW-0418">Kinase</keyword>
<evidence type="ECO:0000256" key="10">
    <source>
        <dbReference type="ARBA" id="ARBA00022777"/>
    </source>
</evidence>
<comment type="subcellular location">
    <subcellularLocation>
        <location evidence="1">Cell inner membrane</location>
        <topology evidence="1">Multi-pass membrane protein</topology>
    </subcellularLocation>
</comment>
<feature type="domain" description="Polysaccharide chain length determinant N-terminal" evidence="18">
    <location>
        <begin position="35"/>
        <end position="120"/>
    </location>
</feature>
<dbReference type="PANTHER" id="PTHR32309">
    <property type="entry name" value="TYROSINE-PROTEIN KINASE"/>
    <property type="match status" value="1"/>
</dbReference>
<dbReference type="Pfam" id="PF13614">
    <property type="entry name" value="AAA_31"/>
    <property type="match status" value="1"/>
</dbReference>
<dbReference type="GO" id="GO:0004713">
    <property type="term" value="F:protein tyrosine kinase activity"/>
    <property type="evidence" value="ECO:0007669"/>
    <property type="project" value="TreeGrafter"/>
</dbReference>
<comment type="similarity">
    <text evidence="3">Belongs to the etk/wzc family.</text>
</comment>
<dbReference type="Proteomes" id="UP000536441">
    <property type="component" value="Unassembled WGS sequence"/>
</dbReference>
<dbReference type="RefSeq" id="WP_175312525.1">
    <property type="nucleotide sequence ID" value="NZ_CBCRYR010000002.1"/>
</dbReference>
<evidence type="ECO:0000256" key="8">
    <source>
        <dbReference type="ARBA" id="ARBA00022692"/>
    </source>
</evidence>
<evidence type="ECO:0000256" key="13">
    <source>
        <dbReference type="ARBA" id="ARBA00023136"/>
    </source>
</evidence>
<name>A0A7Y6B5S8_9SPHN</name>
<dbReference type="InterPro" id="IPR050445">
    <property type="entry name" value="Bact_polysacc_biosynth/exp"/>
</dbReference>
<dbReference type="Pfam" id="PF13807">
    <property type="entry name" value="GNVR"/>
    <property type="match status" value="1"/>
</dbReference>
<evidence type="ECO:0000256" key="16">
    <source>
        <dbReference type="SAM" id="Coils"/>
    </source>
</evidence>
<protein>
    <recommendedName>
        <fullName evidence="4">non-specific protein-tyrosine kinase</fullName>
        <ecNumber evidence="4">2.7.10.2</ecNumber>
    </recommendedName>
</protein>
<dbReference type="PANTHER" id="PTHR32309:SF13">
    <property type="entry name" value="FERRIC ENTEROBACTIN TRANSPORT PROTEIN FEPE"/>
    <property type="match status" value="1"/>
</dbReference>
<dbReference type="InterPro" id="IPR027417">
    <property type="entry name" value="P-loop_NTPase"/>
</dbReference>
<dbReference type="EMBL" id="JABMCH010000066">
    <property type="protein sequence ID" value="NUU47937.1"/>
    <property type="molecule type" value="Genomic_DNA"/>
</dbReference>
<evidence type="ECO:0000313" key="22">
    <source>
        <dbReference type="Proteomes" id="UP000536441"/>
    </source>
</evidence>
<evidence type="ECO:0000256" key="4">
    <source>
        <dbReference type="ARBA" id="ARBA00011903"/>
    </source>
</evidence>
<gene>
    <name evidence="21" type="ORF">HP438_13260</name>
</gene>
<evidence type="ECO:0000259" key="20">
    <source>
        <dbReference type="Pfam" id="PF13807"/>
    </source>
</evidence>
<keyword evidence="9" id="KW-0547">Nucleotide-binding</keyword>
<evidence type="ECO:0000256" key="9">
    <source>
        <dbReference type="ARBA" id="ARBA00022741"/>
    </source>
</evidence>
<keyword evidence="16" id="KW-0175">Coiled coil</keyword>
<comment type="catalytic activity">
    <reaction evidence="15">
        <text>L-tyrosyl-[protein] + ATP = O-phospho-L-tyrosyl-[protein] + ADP + H(+)</text>
        <dbReference type="Rhea" id="RHEA:10596"/>
        <dbReference type="Rhea" id="RHEA-COMP:10136"/>
        <dbReference type="Rhea" id="RHEA-COMP:20101"/>
        <dbReference type="ChEBI" id="CHEBI:15378"/>
        <dbReference type="ChEBI" id="CHEBI:30616"/>
        <dbReference type="ChEBI" id="CHEBI:46858"/>
        <dbReference type="ChEBI" id="CHEBI:61978"/>
        <dbReference type="ChEBI" id="CHEBI:456216"/>
        <dbReference type="EC" id="2.7.10.2"/>
    </reaction>
</comment>
<dbReference type="InterPro" id="IPR025669">
    <property type="entry name" value="AAA_dom"/>
</dbReference>
<reference evidence="21 22" key="1">
    <citation type="submission" date="2020-05" db="EMBL/GenBank/DDBJ databases">
        <title>Genome Sequencing of Type Strains.</title>
        <authorList>
            <person name="Lemaire J.F."/>
            <person name="Inderbitzin P."/>
            <person name="Gregorio O.A."/>
            <person name="Collins S.B."/>
            <person name="Wespe N."/>
            <person name="Knight-Connoni V."/>
        </authorList>
    </citation>
    <scope>NUCLEOTIDE SEQUENCE [LARGE SCALE GENOMIC DNA]</scope>
    <source>
        <strain evidence="21 22">DSM 100049</strain>
    </source>
</reference>
<evidence type="ECO:0000256" key="17">
    <source>
        <dbReference type="SAM" id="Phobius"/>
    </source>
</evidence>
<feature type="domain" description="Tyrosine-protein kinase G-rich" evidence="20">
    <location>
        <begin position="405"/>
        <end position="471"/>
    </location>
</feature>
<dbReference type="GO" id="GO:0005886">
    <property type="term" value="C:plasma membrane"/>
    <property type="evidence" value="ECO:0007669"/>
    <property type="project" value="UniProtKB-SubCell"/>
</dbReference>
<evidence type="ECO:0000256" key="11">
    <source>
        <dbReference type="ARBA" id="ARBA00022840"/>
    </source>
</evidence>
<sequence>MASLPIRYDSAPFEGARPMPAYVDRAPPPQNGVMDLIKAYRRHLTLFLAVAGGIMVLVAAYTWLQTPRYTATATLVIAPQPAQIGSERTSALSDPAADSSVDTQVELLKSRTLAGLVVDRLGLAEETRFRALVHIPSIRDRIPGLERTPAPVPASARREAAIDRLASGIEVHRNAQTFMLSLSFEHPDRQLATAIVNSYAREFVAQSGAVKREGADAAAALLRGQLAEARREVEEADGELGRYKVAHNLMSVQGGTIAEQQLSSLDGQVALARAGEAEATARLQTARQQLARGSKGDDLGEALGSPVIQQLRSQRAVVSAQVADLGGKYGPKYPPLAAAQRQVADIDSQIEGEIKRTISNLEAQRDVAARRTASLAGSASGARSQVVGNNVASIALGGLQLRSDTAHQSYALLLTRLNEIGAQAASTRSDARIASLAALPVHPSSPNRPINMLVGALLAVATGLGVVFMRQGTDRGIRTLEDVEGRLQLPYLAGLPTLNSAVRHIGGSDPISALVDHSGSAYAEGYRNLAASVLQSAAAGTVRTIALTSALPNEGKTTAAIGLARIVAMSGVSVVLVDADMRRPSIASALGLRPAVGLQQVLEGEARLDEALIRDSDSPLTILPMVRAGLGGAAALGGSGFDALIEDLKARFDVVIFDASPVLPVVDGRLVAKKADSTVLLVRWRKTPDAAVEMAVHLLQTLGVKMTGVALSRVDLHALSRSGYGDPAQFMGSYHAYYAN</sequence>
<evidence type="ECO:0000256" key="5">
    <source>
        <dbReference type="ARBA" id="ARBA00022475"/>
    </source>
</evidence>
<evidence type="ECO:0000256" key="6">
    <source>
        <dbReference type="ARBA" id="ARBA00022519"/>
    </source>
</evidence>
<keyword evidence="11" id="KW-0067">ATP-binding</keyword>